<sequence length="123" mass="13912">MSMRKIRRWFMDGSDSEDVLSIPTSPLCESFVWTIWQGIYIGLIAHKIESLNRYYLHTTSCWCHGVSKLRALILDLHNRHMYFIAIPYTGPPRGFPLPPHAGPPPGLPVFAYTGPPIGLPLLP</sequence>
<gene>
    <name evidence="1" type="ORF">KIN20_034573</name>
</gene>
<reference evidence="1" key="1">
    <citation type="submission" date="2021-06" db="EMBL/GenBank/DDBJ databases">
        <title>Parelaphostrongylus tenuis whole genome reference sequence.</title>
        <authorList>
            <person name="Garwood T.J."/>
            <person name="Larsen P.A."/>
            <person name="Fountain-Jones N.M."/>
            <person name="Garbe J.R."/>
            <person name="Macchietto M.G."/>
            <person name="Kania S.A."/>
            <person name="Gerhold R.W."/>
            <person name="Richards J.E."/>
            <person name="Wolf T.M."/>
        </authorList>
    </citation>
    <scope>NUCLEOTIDE SEQUENCE</scope>
    <source>
        <strain evidence="1">MNPRO001-30</strain>
        <tissue evidence="1">Meninges</tissue>
    </source>
</reference>
<evidence type="ECO:0000313" key="1">
    <source>
        <dbReference type="EMBL" id="KAJ1372414.1"/>
    </source>
</evidence>
<dbReference type="EMBL" id="JAHQIW010007138">
    <property type="protein sequence ID" value="KAJ1372414.1"/>
    <property type="molecule type" value="Genomic_DNA"/>
</dbReference>
<dbReference type="AlphaFoldDB" id="A0AAD5RA72"/>
<protein>
    <submittedName>
        <fullName evidence="1">Uncharacterized protein</fullName>
    </submittedName>
</protein>
<organism evidence="1 2">
    <name type="scientific">Parelaphostrongylus tenuis</name>
    <name type="common">Meningeal worm</name>
    <dbReference type="NCBI Taxonomy" id="148309"/>
    <lineage>
        <taxon>Eukaryota</taxon>
        <taxon>Metazoa</taxon>
        <taxon>Ecdysozoa</taxon>
        <taxon>Nematoda</taxon>
        <taxon>Chromadorea</taxon>
        <taxon>Rhabditida</taxon>
        <taxon>Rhabditina</taxon>
        <taxon>Rhabditomorpha</taxon>
        <taxon>Strongyloidea</taxon>
        <taxon>Metastrongylidae</taxon>
        <taxon>Parelaphostrongylus</taxon>
    </lineage>
</organism>
<evidence type="ECO:0000313" key="2">
    <source>
        <dbReference type="Proteomes" id="UP001196413"/>
    </source>
</evidence>
<keyword evidence="2" id="KW-1185">Reference proteome</keyword>
<comment type="caution">
    <text evidence="1">The sequence shown here is derived from an EMBL/GenBank/DDBJ whole genome shotgun (WGS) entry which is preliminary data.</text>
</comment>
<proteinExistence type="predicted"/>
<dbReference type="Proteomes" id="UP001196413">
    <property type="component" value="Unassembled WGS sequence"/>
</dbReference>
<name>A0AAD5RA72_PARTN</name>
<accession>A0AAD5RA72</accession>